<protein>
    <submittedName>
        <fullName evidence="1">Uncharacterized protein</fullName>
    </submittedName>
</protein>
<dbReference type="AlphaFoldDB" id="A0A5B9QZM2"/>
<reference evidence="1 2" key="1">
    <citation type="submission" date="2019-08" db="EMBL/GenBank/DDBJ databases">
        <title>Deep-cultivation of Planctomycetes and their phenomic and genomic characterization uncovers novel biology.</title>
        <authorList>
            <person name="Wiegand S."/>
            <person name="Jogler M."/>
            <person name="Boedeker C."/>
            <person name="Pinto D."/>
            <person name="Vollmers J."/>
            <person name="Rivas-Marin E."/>
            <person name="Kohn T."/>
            <person name="Peeters S.H."/>
            <person name="Heuer A."/>
            <person name="Rast P."/>
            <person name="Oberbeckmann S."/>
            <person name="Bunk B."/>
            <person name="Jeske O."/>
            <person name="Meyerdierks A."/>
            <person name="Storesund J.E."/>
            <person name="Kallscheuer N."/>
            <person name="Luecker S."/>
            <person name="Lage O.M."/>
            <person name="Pohl T."/>
            <person name="Merkel B.J."/>
            <person name="Hornburger P."/>
            <person name="Mueller R.-W."/>
            <person name="Bruemmer F."/>
            <person name="Labrenz M."/>
            <person name="Spormann A.M."/>
            <person name="Op den Camp H."/>
            <person name="Overmann J."/>
            <person name="Amann R."/>
            <person name="Jetten M.S.M."/>
            <person name="Mascher T."/>
            <person name="Medema M.H."/>
            <person name="Devos D.P."/>
            <person name="Kaster A.-K."/>
            <person name="Ovreas L."/>
            <person name="Rohde M."/>
            <person name="Galperin M.Y."/>
            <person name="Jogler C."/>
        </authorList>
    </citation>
    <scope>NUCLEOTIDE SEQUENCE [LARGE SCALE GENOMIC DNA]</scope>
    <source>
        <strain evidence="1 2">UC8</strain>
    </source>
</reference>
<name>A0A5B9QZM2_9BACT</name>
<organism evidence="1 2">
    <name type="scientific">Roseimaritima ulvae</name>
    <dbReference type="NCBI Taxonomy" id="980254"/>
    <lineage>
        <taxon>Bacteria</taxon>
        <taxon>Pseudomonadati</taxon>
        <taxon>Planctomycetota</taxon>
        <taxon>Planctomycetia</taxon>
        <taxon>Pirellulales</taxon>
        <taxon>Pirellulaceae</taxon>
        <taxon>Roseimaritima</taxon>
    </lineage>
</organism>
<dbReference type="OrthoDB" id="5196236at2"/>
<dbReference type="Proteomes" id="UP000325286">
    <property type="component" value="Chromosome"/>
</dbReference>
<dbReference type="KEGG" id="rul:UC8_54680"/>
<dbReference type="EMBL" id="CP042914">
    <property type="protein sequence ID" value="QEG43419.1"/>
    <property type="molecule type" value="Genomic_DNA"/>
</dbReference>
<proteinExistence type="predicted"/>
<gene>
    <name evidence="1" type="ORF">UC8_54680</name>
</gene>
<evidence type="ECO:0000313" key="1">
    <source>
        <dbReference type="EMBL" id="QEG43419.1"/>
    </source>
</evidence>
<sequence>MINVGEQLVASYLRYIRDCEFTQLNLYTVESQGEIDVIGIDLNHRRLYVCEVAIHLSTGLQYVKNKRPNNINKLTSKFSRDIEYANAYFADYEKHFMLWSPVVKNARPGSLYNQSEHLKEIASNIRGTHGVEIEFVVNQKFQDCMTEMRHFAASQSAELKCPIMRLMQIEEQLGKHIVRLNR</sequence>
<accession>A0A5B9QZM2</accession>
<keyword evidence="2" id="KW-1185">Reference proteome</keyword>
<evidence type="ECO:0000313" key="2">
    <source>
        <dbReference type="Proteomes" id="UP000325286"/>
    </source>
</evidence>